<evidence type="ECO:0000313" key="2">
    <source>
        <dbReference type="Proteomes" id="UP000008225"/>
    </source>
</evidence>
<evidence type="ECO:0000313" key="1">
    <source>
        <dbReference type="Ensembl" id="ENSCJAP00000087338.1"/>
    </source>
</evidence>
<dbReference type="Proteomes" id="UP000008225">
    <property type="component" value="Chromosome 2"/>
</dbReference>
<dbReference type="AlphaFoldDB" id="A0A8I3WEP7"/>
<proteinExistence type="predicted"/>
<reference evidence="1" key="2">
    <citation type="submission" date="2025-08" db="UniProtKB">
        <authorList>
            <consortium name="Ensembl"/>
        </authorList>
    </citation>
    <scope>IDENTIFICATION</scope>
</reference>
<accession>A0A8I3WEP7</accession>
<protein>
    <submittedName>
        <fullName evidence="1">Uncharacterized protein</fullName>
    </submittedName>
</protein>
<keyword evidence="2" id="KW-1185">Reference proteome</keyword>
<dbReference type="Ensembl" id="ENSCJAT00000124013.1">
    <property type="protein sequence ID" value="ENSCJAP00000087338.1"/>
    <property type="gene ID" value="ENSCJAG00000084331.1"/>
</dbReference>
<organism evidence="1 2">
    <name type="scientific">Callithrix jacchus</name>
    <name type="common">White-tufted-ear marmoset</name>
    <name type="synonym">Simia Jacchus</name>
    <dbReference type="NCBI Taxonomy" id="9483"/>
    <lineage>
        <taxon>Eukaryota</taxon>
        <taxon>Metazoa</taxon>
        <taxon>Chordata</taxon>
        <taxon>Craniata</taxon>
        <taxon>Vertebrata</taxon>
        <taxon>Euteleostomi</taxon>
        <taxon>Mammalia</taxon>
        <taxon>Eutheria</taxon>
        <taxon>Euarchontoglires</taxon>
        <taxon>Primates</taxon>
        <taxon>Haplorrhini</taxon>
        <taxon>Platyrrhini</taxon>
        <taxon>Cebidae</taxon>
        <taxon>Callitrichinae</taxon>
        <taxon>Callithrix</taxon>
        <taxon>Callithrix</taxon>
    </lineage>
</organism>
<sequence>MDEEPKCTEEKRGSLHGQKSELIEVEDDVYLRHSSSLIYGS</sequence>
<dbReference type="GeneTree" id="ENSGT00980000200893"/>
<name>A0A8I3WEP7_CALJA</name>
<reference evidence="1 2" key="1">
    <citation type="submission" date="2009-03" db="EMBL/GenBank/DDBJ databases">
        <authorList>
            <person name="Warren W."/>
            <person name="Ye L."/>
            <person name="Minx P."/>
            <person name="Worley K."/>
            <person name="Gibbs R."/>
            <person name="Wilson R.K."/>
        </authorList>
    </citation>
    <scope>NUCLEOTIDE SEQUENCE [LARGE SCALE GENOMIC DNA]</scope>
</reference>
<reference evidence="1" key="3">
    <citation type="submission" date="2025-09" db="UniProtKB">
        <authorList>
            <consortium name="Ensembl"/>
        </authorList>
    </citation>
    <scope>IDENTIFICATION</scope>
</reference>